<reference evidence="1 2" key="1">
    <citation type="submission" date="2021-01" db="EMBL/GenBank/DDBJ databases">
        <title>Whole genome shotgun sequence of Actinoplanes palleronii NBRC 14916.</title>
        <authorList>
            <person name="Komaki H."/>
            <person name="Tamura T."/>
        </authorList>
    </citation>
    <scope>NUCLEOTIDE SEQUENCE [LARGE SCALE GENOMIC DNA]</scope>
    <source>
        <strain evidence="1 2">NBRC 14916</strain>
    </source>
</reference>
<evidence type="ECO:0000313" key="2">
    <source>
        <dbReference type="Proteomes" id="UP000624709"/>
    </source>
</evidence>
<keyword evidence="2" id="KW-1185">Reference proteome</keyword>
<organism evidence="1 2">
    <name type="scientific">Actinoplanes palleronii</name>
    <dbReference type="NCBI Taxonomy" id="113570"/>
    <lineage>
        <taxon>Bacteria</taxon>
        <taxon>Bacillati</taxon>
        <taxon>Actinomycetota</taxon>
        <taxon>Actinomycetes</taxon>
        <taxon>Micromonosporales</taxon>
        <taxon>Micromonosporaceae</taxon>
        <taxon>Actinoplanes</taxon>
    </lineage>
</organism>
<dbReference type="Proteomes" id="UP000624709">
    <property type="component" value="Unassembled WGS sequence"/>
</dbReference>
<gene>
    <name evidence="1" type="ORF">Apa02nite_072310</name>
</gene>
<sequence>MFRWLQRIADGAQESTGMPTDPVAPLLGAPPPSPPEANFIVKVESRDACFPFDVHLVVRYGLLDGAAVGDPLVVAKAGVDRRVRAVARQHTLTETTRLRGELEIELSRQAQVESTGVVAWASCVAVYAHKQLIEEVWRYEALRRQETTRIWNRETEEAEITYLSRMIDDPSRATAWWLRQNPDAIQKLPEIARTFKALRADLDEEGIGRANGTRDNWDEIFADFCRRADPSARYLLEHQLNQVFVENKLDDLADRARLLNGDPPRP</sequence>
<comment type="caution">
    <text evidence="1">The sequence shown here is derived from an EMBL/GenBank/DDBJ whole genome shotgun (WGS) entry which is preliminary data.</text>
</comment>
<dbReference type="RefSeq" id="WP_203829033.1">
    <property type="nucleotide sequence ID" value="NZ_BAAATY010000002.1"/>
</dbReference>
<proteinExistence type="predicted"/>
<name>A0ABQ4BKD4_9ACTN</name>
<accession>A0ABQ4BKD4</accession>
<protein>
    <submittedName>
        <fullName evidence="1">Uncharacterized protein</fullName>
    </submittedName>
</protein>
<evidence type="ECO:0000313" key="1">
    <source>
        <dbReference type="EMBL" id="GIE71123.1"/>
    </source>
</evidence>
<dbReference type="EMBL" id="BOMS01000119">
    <property type="protein sequence ID" value="GIE71123.1"/>
    <property type="molecule type" value="Genomic_DNA"/>
</dbReference>